<dbReference type="STRING" id="572036.SAMN05661099_2974"/>
<dbReference type="Gene3D" id="3.10.50.40">
    <property type="match status" value="2"/>
</dbReference>
<accession>A0A1T5EG07</accession>
<proteinExistence type="inferred from homology"/>
<dbReference type="Proteomes" id="UP000189981">
    <property type="component" value="Unassembled WGS sequence"/>
</dbReference>
<dbReference type="PANTHER" id="PTHR43811">
    <property type="entry name" value="FKBP-TYPE PEPTIDYL-PROLYL CIS-TRANS ISOMERASE FKPA"/>
    <property type="match status" value="1"/>
</dbReference>
<keyword evidence="3 5" id="KW-0697">Rotamase</keyword>
<comment type="catalytic activity">
    <reaction evidence="1 5 6">
        <text>[protein]-peptidylproline (omega=180) = [protein]-peptidylproline (omega=0)</text>
        <dbReference type="Rhea" id="RHEA:16237"/>
        <dbReference type="Rhea" id="RHEA-COMP:10747"/>
        <dbReference type="Rhea" id="RHEA-COMP:10748"/>
        <dbReference type="ChEBI" id="CHEBI:83833"/>
        <dbReference type="ChEBI" id="CHEBI:83834"/>
        <dbReference type="EC" id="5.2.1.8"/>
    </reaction>
</comment>
<evidence type="ECO:0000256" key="6">
    <source>
        <dbReference type="RuleBase" id="RU003915"/>
    </source>
</evidence>
<gene>
    <name evidence="9" type="ORF">SAMN05661099_2974</name>
</gene>
<evidence type="ECO:0000256" key="4">
    <source>
        <dbReference type="ARBA" id="ARBA00023235"/>
    </source>
</evidence>
<dbReference type="AlphaFoldDB" id="A0A1T5EG07"/>
<dbReference type="SUPFAM" id="SSF54534">
    <property type="entry name" value="FKBP-like"/>
    <property type="match status" value="2"/>
</dbReference>
<evidence type="ECO:0000259" key="8">
    <source>
        <dbReference type="PROSITE" id="PS50059"/>
    </source>
</evidence>
<evidence type="ECO:0000256" key="7">
    <source>
        <dbReference type="SAM" id="SignalP"/>
    </source>
</evidence>
<dbReference type="InterPro" id="IPR046357">
    <property type="entry name" value="PPIase_dom_sf"/>
</dbReference>
<name>A0A1T5EG07_9SPHI</name>
<keyword evidence="4 5" id="KW-0413">Isomerase</keyword>
<keyword evidence="10" id="KW-1185">Reference proteome</keyword>
<dbReference type="EC" id="5.2.1.8" evidence="6"/>
<feature type="domain" description="PPIase FKBP-type" evidence="8">
    <location>
        <begin position="205"/>
        <end position="289"/>
    </location>
</feature>
<keyword evidence="7" id="KW-0732">Signal</keyword>
<evidence type="ECO:0000256" key="5">
    <source>
        <dbReference type="PROSITE-ProRule" id="PRU00277"/>
    </source>
</evidence>
<dbReference type="OrthoDB" id="669809at2"/>
<evidence type="ECO:0000256" key="2">
    <source>
        <dbReference type="ARBA" id="ARBA00006577"/>
    </source>
</evidence>
<reference evidence="10" key="1">
    <citation type="submission" date="2017-02" db="EMBL/GenBank/DDBJ databases">
        <authorList>
            <person name="Varghese N."/>
            <person name="Submissions S."/>
        </authorList>
    </citation>
    <scope>NUCLEOTIDE SEQUENCE [LARGE SCALE GENOMIC DNA]</scope>
    <source>
        <strain evidence="10">DSM 22385</strain>
    </source>
</reference>
<comment type="similarity">
    <text evidence="2 6">Belongs to the FKBP-type PPIase family.</text>
</comment>
<dbReference type="PROSITE" id="PS51257">
    <property type="entry name" value="PROKAR_LIPOPROTEIN"/>
    <property type="match status" value="1"/>
</dbReference>
<evidence type="ECO:0000313" key="10">
    <source>
        <dbReference type="Proteomes" id="UP000189981"/>
    </source>
</evidence>
<dbReference type="RefSeq" id="WP_079703485.1">
    <property type="nucleotide sequence ID" value="NZ_FUYR01000003.1"/>
</dbReference>
<dbReference type="EMBL" id="FUYR01000003">
    <property type="protein sequence ID" value="SKB82874.1"/>
    <property type="molecule type" value="Genomic_DNA"/>
</dbReference>
<dbReference type="InterPro" id="IPR001179">
    <property type="entry name" value="PPIase_FKBP_dom"/>
</dbReference>
<protein>
    <recommendedName>
        <fullName evidence="6">Peptidyl-prolyl cis-trans isomerase</fullName>
        <ecNumber evidence="6">5.2.1.8</ecNumber>
    </recommendedName>
</protein>
<dbReference type="PANTHER" id="PTHR43811:SF19">
    <property type="entry name" value="39 KDA FK506-BINDING NUCLEAR PROTEIN"/>
    <property type="match status" value="1"/>
</dbReference>
<dbReference type="Pfam" id="PF00254">
    <property type="entry name" value="FKBP_C"/>
    <property type="match status" value="1"/>
</dbReference>
<feature type="chain" id="PRO_5010567677" description="Peptidyl-prolyl cis-trans isomerase" evidence="7">
    <location>
        <begin position="23"/>
        <end position="290"/>
    </location>
</feature>
<dbReference type="PROSITE" id="PS50059">
    <property type="entry name" value="FKBP_PPIASE"/>
    <property type="match status" value="1"/>
</dbReference>
<evidence type="ECO:0000256" key="1">
    <source>
        <dbReference type="ARBA" id="ARBA00000971"/>
    </source>
</evidence>
<organism evidence="9 10">
    <name type="scientific">Daejeonella lutea</name>
    <dbReference type="NCBI Taxonomy" id="572036"/>
    <lineage>
        <taxon>Bacteria</taxon>
        <taxon>Pseudomonadati</taxon>
        <taxon>Bacteroidota</taxon>
        <taxon>Sphingobacteriia</taxon>
        <taxon>Sphingobacteriales</taxon>
        <taxon>Sphingobacteriaceae</taxon>
        <taxon>Daejeonella</taxon>
    </lineage>
</organism>
<feature type="signal peptide" evidence="7">
    <location>
        <begin position="1"/>
        <end position="22"/>
    </location>
</feature>
<sequence length="290" mass="31546">MKQFFKYALPGFLLLSIFVACEKEYESIESIDDKNVTAYIQANKLNVVEYQDSGIYYQVTNPGSGADVEYSDQVPMIFTIKSIDGKYSALDTFSSSNRYYNYLGYFNPEGVRVGIKEVLKKKSGTIRMIIPSRSAFGRNGSGDIPGNASLDLTVTVLDKNKMAAYEDFTIQKYIQANSLTGFTKTTSGLYYKIDVAGTGSPITADSTVKAEYEGKLLNGTIFDKTGAGSSATLGLTDVVKGWQEAIPLIKEGGTIRMILPSSLGYGLEGSTGIPAFSALFFTVKVTEVTK</sequence>
<dbReference type="GO" id="GO:0003755">
    <property type="term" value="F:peptidyl-prolyl cis-trans isomerase activity"/>
    <property type="evidence" value="ECO:0007669"/>
    <property type="project" value="UniProtKB-UniRule"/>
</dbReference>
<evidence type="ECO:0000313" key="9">
    <source>
        <dbReference type="EMBL" id="SKB82874.1"/>
    </source>
</evidence>
<evidence type="ECO:0000256" key="3">
    <source>
        <dbReference type="ARBA" id="ARBA00023110"/>
    </source>
</evidence>